<dbReference type="Proteomes" id="UP000306602">
    <property type="component" value="Unassembled WGS sequence"/>
</dbReference>
<dbReference type="InterPro" id="IPR056470">
    <property type="entry name" value="BesD/HalB-like"/>
</dbReference>
<dbReference type="Gene3D" id="2.60.120.620">
    <property type="entry name" value="q2cbj1_9rhob like domain"/>
    <property type="match status" value="1"/>
</dbReference>
<keyword evidence="4" id="KW-1185">Reference proteome</keyword>
<gene>
    <name evidence="3" type="ORF">E4Z66_13825</name>
</gene>
<sequence>MLARDLIDLDRYPIATPGPARDAILAEVRAGLAERGCAVLKGFLTPQGIAEAVAEADSVADKSHSSHSRTNAYFTAEDTSLPPDDPRRQFFDRSNAFIPADNFAPDGPLRRIHDSDGFDTFIRECLQEPEDRFFRYADPLADMMVNAAEAGNGFPWHFDTNNFTVTLALQNADGGGAFEYAPMIRDSVDEHFGEVSKVLAGQSDRVVSLELEPGDLQLFKGRYSLHRVAPLEGTTPRYVAIFSYVEAPDMVGSVERTRQLYGRTLPIHHERAGQRSDALID</sequence>
<comment type="similarity">
    <text evidence="1">Belongs to the iron/ascorbate-dependent oxidoreductase family.</text>
</comment>
<protein>
    <recommendedName>
        <fullName evidence="2">Fe2OG dioxygenase domain-containing protein</fullName>
    </recommendedName>
</protein>
<keyword evidence="1" id="KW-0408">Iron</keyword>
<keyword evidence="1" id="KW-0479">Metal-binding</keyword>
<dbReference type="GO" id="GO:0016491">
    <property type="term" value="F:oxidoreductase activity"/>
    <property type="evidence" value="ECO:0007669"/>
    <property type="project" value="UniProtKB-KW"/>
</dbReference>
<dbReference type="PROSITE" id="PS51471">
    <property type="entry name" value="FE2OG_OXY"/>
    <property type="match status" value="1"/>
</dbReference>
<dbReference type="SUPFAM" id="SSF51197">
    <property type="entry name" value="Clavaminate synthase-like"/>
    <property type="match status" value="1"/>
</dbReference>
<feature type="domain" description="Fe2OG dioxygenase" evidence="2">
    <location>
        <begin position="139"/>
        <end position="246"/>
    </location>
</feature>
<accession>A0A4S4NDJ8</accession>
<keyword evidence="1" id="KW-0560">Oxidoreductase</keyword>
<evidence type="ECO:0000256" key="1">
    <source>
        <dbReference type="RuleBase" id="RU003682"/>
    </source>
</evidence>
<reference evidence="3 4" key="1">
    <citation type="submission" date="2019-04" db="EMBL/GenBank/DDBJ databases">
        <title>Shimia ponticola sp. nov., isolated from seawater.</title>
        <authorList>
            <person name="Kim Y.-O."/>
            <person name="Yoon J.-H."/>
        </authorList>
    </citation>
    <scope>NUCLEOTIDE SEQUENCE [LARGE SCALE GENOMIC DNA]</scope>
    <source>
        <strain evidence="3 4">MYP11</strain>
    </source>
</reference>
<evidence type="ECO:0000313" key="4">
    <source>
        <dbReference type="Proteomes" id="UP000306602"/>
    </source>
</evidence>
<organism evidence="3 4">
    <name type="scientific">Aliishimia ponticola</name>
    <dbReference type="NCBI Taxonomy" id="2499833"/>
    <lineage>
        <taxon>Bacteria</taxon>
        <taxon>Pseudomonadati</taxon>
        <taxon>Pseudomonadota</taxon>
        <taxon>Alphaproteobacteria</taxon>
        <taxon>Rhodobacterales</taxon>
        <taxon>Paracoccaceae</taxon>
        <taxon>Aliishimia</taxon>
    </lineage>
</organism>
<comment type="caution">
    <text evidence="3">The sequence shown here is derived from an EMBL/GenBank/DDBJ whole genome shotgun (WGS) entry which is preliminary data.</text>
</comment>
<dbReference type="Pfam" id="PF23169">
    <property type="entry name" value="HalD"/>
    <property type="match status" value="1"/>
</dbReference>
<dbReference type="RefSeq" id="WP_136463598.1">
    <property type="nucleotide sequence ID" value="NZ_SRKY01000003.1"/>
</dbReference>
<dbReference type="EMBL" id="SRKY01000003">
    <property type="protein sequence ID" value="THH36128.1"/>
    <property type="molecule type" value="Genomic_DNA"/>
</dbReference>
<name>A0A4S4NDJ8_9RHOB</name>
<dbReference type="AlphaFoldDB" id="A0A4S4NDJ8"/>
<proteinExistence type="inferred from homology"/>
<dbReference type="OrthoDB" id="9798229at2"/>
<dbReference type="GO" id="GO:0046872">
    <property type="term" value="F:metal ion binding"/>
    <property type="evidence" value="ECO:0007669"/>
    <property type="project" value="UniProtKB-KW"/>
</dbReference>
<evidence type="ECO:0000313" key="3">
    <source>
        <dbReference type="EMBL" id="THH36128.1"/>
    </source>
</evidence>
<dbReference type="InterPro" id="IPR005123">
    <property type="entry name" value="Oxoglu/Fe-dep_dioxygenase_dom"/>
</dbReference>
<evidence type="ECO:0000259" key="2">
    <source>
        <dbReference type="PROSITE" id="PS51471"/>
    </source>
</evidence>